<accession>A0A348AJ02</accession>
<sequence length="101" mass="11359">MAADIVAVFLDHDEFADYHDINGQQVLCVVDTDTNKTRSGQESEHYDGIFLSVKKVFVRASDLPKRPLCGKRLRFDNEPYTVIECVESGGMYEITIGLNDS</sequence>
<keyword evidence="2" id="KW-1185">Reference proteome</keyword>
<dbReference type="KEGG" id="mana:MAMMFC1_01718"/>
<proteinExistence type="predicted"/>
<dbReference type="RefSeq" id="WP_158618702.1">
    <property type="nucleotide sequence ID" value="NZ_AP018449.1"/>
</dbReference>
<dbReference type="OrthoDB" id="9802430at2"/>
<organism evidence="1 2">
    <name type="scientific">Methylomusa anaerophila</name>
    <dbReference type="NCBI Taxonomy" id="1930071"/>
    <lineage>
        <taxon>Bacteria</taxon>
        <taxon>Bacillati</taxon>
        <taxon>Bacillota</taxon>
        <taxon>Negativicutes</taxon>
        <taxon>Selenomonadales</taxon>
        <taxon>Sporomusaceae</taxon>
        <taxon>Methylomusa</taxon>
    </lineage>
</organism>
<protein>
    <submittedName>
        <fullName evidence="1">Uncharacterized protein</fullName>
    </submittedName>
</protein>
<evidence type="ECO:0000313" key="1">
    <source>
        <dbReference type="EMBL" id="BBB91050.1"/>
    </source>
</evidence>
<dbReference type="EMBL" id="AP018449">
    <property type="protein sequence ID" value="BBB91050.1"/>
    <property type="molecule type" value="Genomic_DNA"/>
</dbReference>
<dbReference type="Proteomes" id="UP000276437">
    <property type="component" value="Chromosome"/>
</dbReference>
<reference evidence="1 2" key="1">
    <citation type="journal article" date="2018" name="Int. J. Syst. Evol. Microbiol.">
        <title>Methylomusa anaerophila gen. nov., sp. nov., an anaerobic methanol-utilizing bacterium isolated from a microbial fuel cell.</title>
        <authorList>
            <person name="Amano N."/>
            <person name="Yamamuro A."/>
            <person name="Miyahara M."/>
            <person name="Kouzuma A."/>
            <person name="Abe T."/>
            <person name="Watanabe K."/>
        </authorList>
    </citation>
    <scope>NUCLEOTIDE SEQUENCE [LARGE SCALE GENOMIC DNA]</scope>
    <source>
        <strain evidence="1 2">MMFC1</strain>
    </source>
</reference>
<evidence type="ECO:0000313" key="2">
    <source>
        <dbReference type="Proteomes" id="UP000276437"/>
    </source>
</evidence>
<gene>
    <name evidence="1" type="ORF">MAMMFC1_01718</name>
</gene>
<dbReference type="AlphaFoldDB" id="A0A348AJ02"/>
<name>A0A348AJ02_9FIRM</name>